<protein>
    <submittedName>
        <fullName evidence="2">Glycosyltransferase family 2 protein</fullName>
    </submittedName>
</protein>
<reference evidence="2" key="2">
    <citation type="submission" date="2023-04" db="EMBL/GenBank/DDBJ databases">
        <title>Paracnuella aquatica gen. nov., sp. nov., a member of the family Chitinophagaceae isolated from a hot spring.</title>
        <authorList>
            <person name="Wang C."/>
        </authorList>
    </citation>
    <scope>NUCLEOTIDE SEQUENCE</scope>
    <source>
        <strain evidence="2">LB-8</strain>
    </source>
</reference>
<comment type="caution">
    <text evidence="2">The sequence shown here is derived from an EMBL/GenBank/DDBJ whole genome shotgun (WGS) entry which is preliminary data.</text>
</comment>
<name>A0A9X2XTT6_9BACT</name>
<keyword evidence="3" id="KW-1185">Reference proteome</keyword>
<feature type="domain" description="Glycosyltransferase 2-like" evidence="1">
    <location>
        <begin position="9"/>
        <end position="166"/>
    </location>
</feature>
<organism evidence="2 3">
    <name type="scientific">Paraflavisolibacter caeni</name>
    <dbReference type="NCBI Taxonomy" id="2982496"/>
    <lineage>
        <taxon>Bacteria</taxon>
        <taxon>Pseudomonadati</taxon>
        <taxon>Bacteroidota</taxon>
        <taxon>Chitinophagia</taxon>
        <taxon>Chitinophagales</taxon>
        <taxon>Chitinophagaceae</taxon>
        <taxon>Paraflavisolibacter</taxon>
    </lineage>
</organism>
<dbReference type="EMBL" id="JAOTIF010000001">
    <property type="protein sequence ID" value="MCU7548266.1"/>
    <property type="molecule type" value="Genomic_DNA"/>
</dbReference>
<sequence>MDIGFKYVSIIIPTYREWHLLVKCIHALNAQSYPSESFEVIIVNNDPNDAIPKDLVLPQNFKIIDESKPGSYAARNTALKMAKGEIIGFTDSDCIVDKNWIKNAVDYLQENANCDRVAGSIQIIQKSAKPTVIEKYNQLYAFPQKWLIENGGGSVTANLFVHKYVFDKIGGFDESLMSMGDKFWGMKAQKAGFNIHFVENVIVHHPARNLAELIKKEKRHGGAVQKDPKKKRLKLFIDFAYQFRPRVSGMRFMLGKRVGVRIIDRVTIPFLRHYLLLVRSYEALRVQLGKAPNRT</sequence>
<dbReference type="Proteomes" id="UP001155483">
    <property type="component" value="Unassembled WGS sequence"/>
</dbReference>
<evidence type="ECO:0000259" key="1">
    <source>
        <dbReference type="Pfam" id="PF00535"/>
    </source>
</evidence>
<gene>
    <name evidence="2" type="ORF">OCK74_04030</name>
</gene>
<dbReference type="AlphaFoldDB" id="A0A9X2XTT6"/>
<dbReference type="Pfam" id="PF00535">
    <property type="entry name" value="Glycos_transf_2"/>
    <property type="match status" value="1"/>
</dbReference>
<evidence type="ECO:0000313" key="2">
    <source>
        <dbReference type="EMBL" id="MCU7548266.1"/>
    </source>
</evidence>
<dbReference type="InterPro" id="IPR029044">
    <property type="entry name" value="Nucleotide-diphossugar_trans"/>
</dbReference>
<reference evidence="2" key="1">
    <citation type="submission" date="2022-09" db="EMBL/GenBank/DDBJ databases">
        <authorList>
            <person name="Yuan C."/>
            <person name="Ke Z."/>
        </authorList>
    </citation>
    <scope>NUCLEOTIDE SEQUENCE</scope>
    <source>
        <strain evidence="2">LB-8</strain>
    </source>
</reference>
<dbReference type="CDD" id="cd00761">
    <property type="entry name" value="Glyco_tranf_GTA_type"/>
    <property type="match status" value="1"/>
</dbReference>
<dbReference type="Gene3D" id="3.90.550.10">
    <property type="entry name" value="Spore Coat Polysaccharide Biosynthesis Protein SpsA, Chain A"/>
    <property type="match status" value="1"/>
</dbReference>
<dbReference type="SUPFAM" id="SSF53448">
    <property type="entry name" value="Nucleotide-diphospho-sugar transferases"/>
    <property type="match status" value="1"/>
</dbReference>
<dbReference type="PANTHER" id="PTHR43685">
    <property type="entry name" value="GLYCOSYLTRANSFERASE"/>
    <property type="match status" value="1"/>
</dbReference>
<proteinExistence type="predicted"/>
<dbReference type="InterPro" id="IPR001173">
    <property type="entry name" value="Glyco_trans_2-like"/>
</dbReference>
<dbReference type="PANTHER" id="PTHR43685:SF2">
    <property type="entry name" value="GLYCOSYLTRANSFERASE 2-LIKE DOMAIN-CONTAINING PROTEIN"/>
    <property type="match status" value="1"/>
</dbReference>
<dbReference type="RefSeq" id="WP_279295710.1">
    <property type="nucleotide sequence ID" value="NZ_JAOTIF010000001.1"/>
</dbReference>
<evidence type="ECO:0000313" key="3">
    <source>
        <dbReference type="Proteomes" id="UP001155483"/>
    </source>
</evidence>
<accession>A0A9X2XTT6</accession>
<dbReference type="InterPro" id="IPR050834">
    <property type="entry name" value="Glycosyltransf_2"/>
</dbReference>